<dbReference type="GO" id="GO:0008270">
    <property type="term" value="F:zinc ion binding"/>
    <property type="evidence" value="ECO:0007669"/>
    <property type="project" value="UniProtKB-UniRule"/>
</dbReference>
<dbReference type="CDD" id="cd17929">
    <property type="entry name" value="DEXHc_priA"/>
    <property type="match status" value="1"/>
</dbReference>
<evidence type="ECO:0000256" key="3">
    <source>
        <dbReference type="ARBA" id="ARBA00022723"/>
    </source>
</evidence>
<comment type="function">
    <text evidence="12">Initiates the restart of stalled replication forks, which reloads the replicative helicase on sites other than the origin of replication. Recognizes and binds to abandoned replication forks and remodels them to uncover a helicase loading site. Promotes assembly of the primosome at these replication forks.</text>
</comment>
<dbReference type="RefSeq" id="WP_085378827.1">
    <property type="nucleotide sequence ID" value="NZ_CP020612.1"/>
</dbReference>
<dbReference type="FunFam" id="3.40.50.300:FF:000489">
    <property type="entry name" value="Primosome assembly protein PriA"/>
    <property type="match status" value="1"/>
</dbReference>
<keyword evidence="15" id="KW-1185">Reference proteome</keyword>
<dbReference type="InterPro" id="IPR005259">
    <property type="entry name" value="PriA"/>
</dbReference>
<dbReference type="PANTHER" id="PTHR30580">
    <property type="entry name" value="PRIMOSOMAL PROTEIN N"/>
    <property type="match status" value="1"/>
</dbReference>
<feature type="domain" description="Helicase ATP-binding" evidence="13">
    <location>
        <begin position="208"/>
        <end position="374"/>
    </location>
</feature>
<evidence type="ECO:0000256" key="1">
    <source>
        <dbReference type="ARBA" id="ARBA00022515"/>
    </source>
</evidence>
<dbReference type="Pfam" id="PF00270">
    <property type="entry name" value="DEAD"/>
    <property type="match status" value="1"/>
</dbReference>
<evidence type="ECO:0000313" key="15">
    <source>
        <dbReference type="Proteomes" id="UP000193017"/>
    </source>
</evidence>
<dbReference type="SUPFAM" id="SSF52540">
    <property type="entry name" value="P-loop containing nucleoside triphosphate hydrolases"/>
    <property type="match status" value="2"/>
</dbReference>
<comment type="cofactor">
    <cofactor evidence="12">
        <name>Zn(2+)</name>
        <dbReference type="ChEBI" id="CHEBI:29105"/>
    </cofactor>
    <text evidence="12">Binds 2 zinc ions per subunit.</text>
</comment>
<dbReference type="Gene3D" id="3.40.50.300">
    <property type="entry name" value="P-loop containing nucleotide triphosphate hydrolases"/>
    <property type="match status" value="2"/>
</dbReference>
<dbReference type="SMART" id="SM00487">
    <property type="entry name" value="DEXDc"/>
    <property type="match status" value="1"/>
</dbReference>
<dbReference type="GO" id="GO:0016887">
    <property type="term" value="F:ATP hydrolysis activity"/>
    <property type="evidence" value="ECO:0007669"/>
    <property type="project" value="RHEA"/>
</dbReference>
<dbReference type="InterPro" id="IPR040498">
    <property type="entry name" value="PriA_CRR"/>
</dbReference>
<proteinExistence type="inferred from homology"/>
<dbReference type="GO" id="GO:0005524">
    <property type="term" value="F:ATP binding"/>
    <property type="evidence" value="ECO:0007669"/>
    <property type="project" value="UniProtKB-UniRule"/>
</dbReference>
<dbReference type="InterPro" id="IPR042115">
    <property type="entry name" value="PriA_3primeBD_sf"/>
</dbReference>
<feature type="binding site" evidence="12">
    <location>
        <position position="478"/>
    </location>
    <ligand>
        <name>Zn(2+)</name>
        <dbReference type="ChEBI" id="CHEBI:29105"/>
        <label>1</label>
    </ligand>
</feature>
<keyword evidence="7 12" id="KW-0862">Zinc</keyword>
<dbReference type="HAMAP" id="MF_00983">
    <property type="entry name" value="PriA"/>
    <property type="match status" value="1"/>
</dbReference>
<dbReference type="EC" id="5.6.2.4" evidence="12"/>
<dbReference type="GO" id="GO:0006302">
    <property type="term" value="P:double-strand break repair"/>
    <property type="evidence" value="ECO:0007669"/>
    <property type="project" value="InterPro"/>
</dbReference>
<evidence type="ECO:0000256" key="9">
    <source>
        <dbReference type="ARBA" id="ARBA00023125"/>
    </source>
</evidence>
<dbReference type="GO" id="GO:0043138">
    <property type="term" value="F:3'-5' DNA helicase activity"/>
    <property type="evidence" value="ECO:0007669"/>
    <property type="project" value="UniProtKB-EC"/>
</dbReference>
<evidence type="ECO:0000256" key="11">
    <source>
        <dbReference type="ARBA" id="ARBA00048988"/>
    </source>
</evidence>
<keyword evidence="3 12" id="KW-0479">Metal-binding</keyword>
<comment type="similarity">
    <text evidence="12">Belongs to the helicase family. PriA subfamily.</text>
</comment>
<evidence type="ECO:0000256" key="7">
    <source>
        <dbReference type="ARBA" id="ARBA00022833"/>
    </source>
</evidence>
<dbReference type="GO" id="GO:0003677">
    <property type="term" value="F:DNA binding"/>
    <property type="evidence" value="ECO:0007669"/>
    <property type="project" value="UniProtKB-UniRule"/>
</dbReference>
<dbReference type="InterPro" id="IPR001650">
    <property type="entry name" value="Helicase_C-like"/>
</dbReference>
<comment type="catalytic activity">
    <reaction evidence="11 12">
        <text>ATP + H2O = ADP + phosphate + H(+)</text>
        <dbReference type="Rhea" id="RHEA:13065"/>
        <dbReference type="ChEBI" id="CHEBI:15377"/>
        <dbReference type="ChEBI" id="CHEBI:15378"/>
        <dbReference type="ChEBI" id="CHEBI:30616"/>
        <dbReference type="ChEBI" id="CHEBI:43474"/>
        <dbReference type="ChEBI" id="CHEBI:456216"/>
        <dbReference type="EC" id="5.6.2.4"/>
    </reaction>
</comment>
<dbReference type="GO" id="GO:0006269">
    <property type="term" value="P:DNA replication, synthesis of primer"/>
    <property type="evidence" value="ECO:0007669"/>
    <property type="project" value="UniProtKB-KW"/>
</dbReference>
<gene>
    <name evidence="12" type="primary">priA</name>
    <name evidence="14" type="ORF">B0A89_07785</name>
</gene>
<dbReference type="Pfam" id="PF17764">
    <property type="entry name" value="PriA_3primeBD"/>
    <property type="match status" value="1"/>
</dbReference>
<evidence type="ECO:0000256" key="5">
    <source>
        <dbReference type="ARBA" id="ARBA00022801"/>
    </source>
</evidence>
<dbReference type="NCBIfam" id="NF004070">
    <property type="entry name" value="PRK05580.2-2"/>
    <property type="match status" value="1"/>
</dbReference>
<dbReference type="InterPro" id="IPR027417">
    <property type="entry name" value="P-loop_NTPase"/>
</dbReference>
<keyword evidence="8 12" id="KW-0067">ATP-binding</keyword>
<dbReference type="AlphaFoldDB" id="A0A1W6CXF8"/>
<dbReference type="Proteomes" id="UP000193017">
    <property type="component" value="Chromosome"/>
</dbReference>
<dbReference type="EMBL" id="CP020612">
    <property type="protein sequence ID" value="ARJ69542.1"/>
    <property type="molecule type" value="Genomic_DNA"/>
</dbReference>
<evidence type="ECO:0000259" key="13">
    <source>
        <dbReference type="PROSITE" id="PS51192"/>
    </source>
</evidence>
<protein>
    <recommendedName>
        <fullName evidence="12">Replication restart protein PriA</fullName>
    </recommendedName>
    <alternativeName>
        <fullName evidence="12">ATP-dependent DNA helicase PriA</fullName>
        <ecNumber evidence="12">5.6.2.4</ecNumber>
    </alternativeName>
    <alternativeName>
        <fullName evidence="12">DNA 3'-5' helicase PriA</fullName>
    </alternativeName>
</protein>
<dbReference type="InterPro" id="IPR041222">
    <property type="entry name" value="PriA_3primeBD"/>
</dbReference>
<feature type="binding site" evidence="12">
    <location>
        <position position="447"/>
    </location>
    <ligand>
        <name>Zn(2+)</name>
        <dbReference type="ChEBI" id="CHEBI:29105"/>
        <label>2</label>
    </ligand>
</feature>
<dbReference type="KEGG" id="pcon:B0A89_07785"/>
<dbReference type="Pfam" id="PF18074">
    <property type="entry name" value="PriA_C"/>
    <property type="match status" value="1"/>
</dbReference>
<dbReference type="Pfam" id="PF18319">
    <property type="entry name" value="Zn_ribbon_PriA"/>
    <property type="match status" value="1"/>
</dbReference>
<dbReference type="InterPro" id="IPR014001">
    <property type="entry name" value="Helicase_ATP-bd"/>
</dbReference>
<keyword evidence="6 12" id="KW-0347">Helicase</keyword>
<accession>A0A1W6CXF8</accession>
<evidence type="ECO:0000256" key="12">
    <source>
        <dbReference type="HAMAP-Rule" id="MF_00983"/>
    </source>
</evidence>
<dbReference type="PROSITE" id="PS51192">
    <property type="entry name" value="HELICASE_ATP_BIND_1"/>
    <property type="match status" value="1"/>
</dbReference>
<keyword evidence="1 12" id="KW-0639">Primosome</keyword>
<dbReference type="GO" id="GO:0006310">
    <property type="term" value="P:DNA recombination"/>
    <property type="evidence" value="ECO:0007669"/>
    <property type="project" value="InterPro"/>
</dbReference>
<evidence type="ECO:0000256" key="4">
    <source>
        <dbReference type="ARBA" id="ARBA00022741"/>
    </source>
</evidence>
<dbReference type="Gene3D" id="3.40.1440.60">
    <property type="entry name" value="PriA, 3(prime) DNA-binding domain"/>
    <property type="match status" value="1"/>
</dbReference>
<comment type="subunit">
    <text evidence="12">Component of the replication restart primosome.</text>
</comment>
<feature type="binding site" evidence="12">
    <location>
        <position position="438"/>
    </location>
    <ligand>
        <name>Zn(2+)</name>
        <dbReference type="ChEBI" id="CHEBI:29105"/>
        <label>1</label>
    </ligand>
</feature>
<keyword evidence="5 12" id="KW-0378">Hydrolase</keyword>
<comment type="catalytic activity">
    <reaction evidence="12">
        <text>Couples ATP hydrolysis with the unwinding of duplex DNA by translocating in the 3'-5' direction.</text>
        <dbReference type="EC" id="5.6.2.4"/>
    </reaction>
</comment>
<feature type="binding site" evidence="12">
    <location>
        <position position="475"/>
    </location>
    <ligand>
        <name>Zn(2+)</name>
        <dbReference type="ChEBI" id="CHEBI:29105"/>
        <label>1</label>
    </ligand>
</feature>
<dbReference type="NCBIfam" id="TIGR00595">
    <property type="entry name" value="priA"/>
    <property type="match status" value="1"/>
</dbReference>
<feature type="binding site" evidence="12">
    <location>
        <position position="444"/>
    </location>
    <ligand>
        <name>Zn(2+)</name>
        <dbReference type="ChEBI" id="CHEBI:29105"/>
        <label>2</label>
    </ligand>
</feature>
<organism evidence="14 15">
    <name type="scientific">Paracoccus contaminans</name>
    <dbReference type="NCBI Taxonomy" id="1945662"/>
    <lineage>
        <taxon>Bacteria</taxon>
        <taxon>Pseudomonadati</taxon>
        <taxon>Pseudomonadota</taxon>
        <taxon>Alphaproteobacteria</taxon>
        <taxon>Rhodobacterales</taxon>
        <taxon>Paracoccaceae</taxon>
        <taxon>Paracoccus</taxon>
    </lineage>
</organism>
<feature type="binding site" evidence="12">
    <location>
        <position position="465"/>
    </location>
    <ligand>
        <name>Zn(2+)</name>
        <dbReference type="ChEBI" id="CHEBI:29105"/>
        <label>2</label>
    </ligand>
</feature>
<evidence type="ECO:0000256" key="2">
    <source>
        <dbReference type="ARBA" id="ARBA00022705"/>
    </source>
</evidence>
<feature type="binding site" evidence="12">
    <location>
        <position position="462"/>
    </location>
    <ligand>
        <name>Zn(2+)</name>
        <dbReference type="ChEBI" id="CHEBI:29105"/>
        <label>2</label>
    </ligand>
</feature>
<reference evidence="14 15" key="1">
    <citation type="submission" date="2017-03" db="EMBL/GenBank/DDBJ databases">
        <title>Genome sequence of Paracoccus contaminans isolated from a water microcosm.</title>
        <authorList>
            <person name="Aurass P."/>
            <person name="Karste S."/>
            <person name="Trost E."/>
            <person name="Glaeser S.P."/>
            <person name="Kaempfer P."/>
            <person name="Flieger A."/>
        </authorList>
    </citation>
    <scope>NUCLEOTIDE SEQUENCE [LARGE SCALE GENOMIC DNA]</scope>
    <source>
        <strain evidence="15">RKI 16-01929T\LMG 29738T\CCM 8701T\CIP 111112T</strain>
    </source>
</reference>
<keyword evidence="2 12" id="KW-0235">DNA replication</keyword>
<dbReference type="OrthoDB" id="9759544at2"/>
<dbReference type="STRING" id="1945662.B0A89_07785"/>
<evidence type="ECO:0000313" key="14">
    <source>
        <dbReference type="EMBL" id="ARJ69542.1"/>
    </source>
</evidence>
<dbReference type="InterPro" id="IPR011545">
    <property type="entry name" value="DEAD/DEAH_box_helicase_dom"/>
</dbReference>
<dbReference type="GO" id="GO:1990077">
    <property type="term" value="C:primosome complex"/>
    <property type="evidence" value="ECO:0007669"/>
    <property type="project" value="UniProtKB-UniRule"/>
</dbReference>
<keyword evidence="9 12" id="KW-0238">DNA-binding</keyword>
<dbReference type="GO" id="GO:0006270">
    <property type="term" value="P:DNA replication initiation"/>
    <property type="evidence" value="ECO:0007669"/>
    <property type="project" value="TreeGrafter"/>
</dbReference>
<dbReference type="SMART" id="SM00490">
    <property type="entry name" value="HELICc"/>
    <property type="match status" value="1"/>
</dbReference>
<evidence type="ECO:0000256" key="10">
    <source>
        <dbReference type="ARBA" id="ARBA00023235"/>
    </source>
</evidence>
<name>A0A1W6CXF8_9RHOB</name>
<dbReference type="InterPro" id="IPR041236">
    <property type="entry name" value="PriA_C"/>
</dbReference>
<evidence type="ECO:0000256" key="8">
    <source>
        <dbReference type="ARBA" id="ARBA00022840"/>
    </source>
</evidence>
<evidence type="ECO:0000256" key="6">
    <source>
        <dbReference type="ARBA" id="ARBA00022806"/>
    </source>
</evidence>
<dbReference type="PANTHER" id="PTHR30580:SF0">
    <property type="entry name" value="PRIMOSOMAL PROTEIN N"/>
    <property type="match status" value="1"/>
</dbReference>
<keyword evidence="10 12" id="KW-0413">Isomerase</keyword>
<keyword evidence="4 12" id="KW-0547">Nucleotide-binding</keyword>
<sequence>MLTRFPQGARIGVLTTEPVGLLDYLAPEGGVVLGQLVIVPLGPRRVMGAVWGEGQGEFDAARLRPVAGLVDAAPLTPGMVEFLGRAAEYTLTPLPVMLRMALRAPDLDRPAAERRLVHLAGPAPARMTEARGAVLRVIADHGGAGFAPSELAQLAGVGLSVVRGLVAAGTLVETAAPVDLPFPRLDPARPGKPLAPDQAAAADALRAGIRGGAYGTTLLRGVTGSGKTEVYLEAVAECLRQGRQALVLLPEIALSAEFLTRVEARFGARPGEWHSGITRTERRRLWHMAGRGEVGMVVGARSALFLPFRDLGLIVVDEEHDGSYKQDETVYYNARDMAVLRASIEGAQVVLASATPSVESWVNVAAGKYGRLDLRSRYGEAELPQMGTIDLRAEDMPSGRWISPTLAGAVDQRLGRGEQSLLFLNRRGYAPITTCRACGHQVGCDDCDARMVEHRFLKRLVCHQCGASKPVPTACPACGVEGKMAAVGPGVERLGEEVAERFPGARAVVLSSDLFTSARAIKDTIASIAGGGADIIIGTQLVAKGHNFPLLTLVGVIDADLGLQGADLRAAERSFQLMRQVAGRAGRFAQAGAGDQRGLALLQTHQPDHPVIRAILSGEDERFWDAEAGARRAAQMPPFSRLAGIILSHPDQAVVEAHAAALSRLAAPLREIGAELFGPAPAPIARVRGRYRMRMLVRAPRQAPVQSAIAAWLAGAPRAPANLRLSVDIDPQSFL</sequence>
<feature type="binding site" evidence="12">
    <location>
        <position position="435"/>
    </location>
    <ligand>
        <name>Zn(2+)</name>
        <dbReference type="ChEBI" id="CHEBI:29105"/>
        <label>1</label>
    </ligand>
</feature>